<gene>
    <name evidence="3" type="ORF">D3250_11405</name>
</gene>
<feature type="transmembrane region" description="Helical" evidence="2">
    <location>
        <begin position="47"/>
        <end position="68"/>
    </location>
</feature>
<keyword evidence="2" id="KW-1133">Transmembrane helix</keyword>
<accession>A0A3A4FGK0</accession>
<keyword evidence="4" id="KW-1185">Reference proteome</keyword>
<dbReference type="RefSeq" id="WP_119903490.1">
    <property type="nucleotide sequence ID" value="NZ_QYZP01000003.1"/>
</dbReference>
<evidence type="ECO:0000313" key="3">
    <source>
        <dbReference type="EMBL" id="RJN31425.1"/>
    </source>
</evidence>
<name>A0A3A4FGK0_9MICC</name>
<keyword evidence="2" id="KW-0472">Membrane</keyword>
<protein>
    <submittedName>
        <fullName evidence="3">Uncharacterized protein</fullName>
    </submittedName>
</protein>
<feature type="region of interest" description="Disordered" evidence="1">
    <location>
        <begin position="199"/>
        <end position="220"/>
    </location>
</feature>
<feature type="transmembrane region" description="Helical" evidence="2">
    <location>
        <begin position="136"/>
        <end position="153"/>
    </location>
</feature>
<proteinExistence type="predicted"/>
<dbReference type="Proteomes" id="UP000266615">
    <property type="component" value="Unassembled WGS sequence"/>
</dbReference>
<evidence type="ECO:0000256" key="2">
    <source>
        <dbReference type="SAM" id="Phobius"/>
    </source>
</evidence>
<reference evidence="3 4" key="1">
    <citation type="submission" date="2018-09" db="EMBL/GenBank/DDBJ databases">
        <title>Nesterenkonia natronophila sp. nov., an alkaliphilic actinobacteriume isolated from a soda lake, and emended description of the genus Nesterenkonia.</title>
        <authorList>
            <person name="Menes R.J."/>
            <person name="Iriarte A."/>
        </authorList>
    </citation>
    <scope>NUCLEOTIDE SEQUENCE [LARGE SCALE GENOMIC DNA]</scope>
    <source>
        <strain evidence="3 4">M8</strain>
    </source>
</reference>
<dbReference type="AlphaFoldDB" id="A0A3A4FGK0"/>
<feature type="transmembrane region" description="Helical" evidence="2">
    <location>
        <begin position="23"/>
        <end position="41"/>
    </location>
</feature>
<dbReference type="EMBL" id="QYZP01000003">
    <property type="protein sequence ID" value="RJN31425.1"/>
    <property type="molecule type" value="Genomic_DNA"/>
</dbReference>
<keyword evidence="2" id="KW-0812">Transmembrane</keyword>
<sequence>MNTLASHSAHSASVPPGLRLKRGALGALIAVASAILAHTGAGHHVPHAVVIVLSLAVSVPLCVGLAGVRLSRWRMALGIVASQGALHALFALFPHAGSSGSSLSLSGPAGHEHHVDHVVVTNAGGAAASQGVVPDAPMAIAHILAAGVTYLLLRRGEVLLEALVEWLVLRPALILWAPSPVAESSRTVRWTQSAPEAQGLQDLWPGAGPRTVRGPPQLAA</sequence>
<feature type="transmembrane region" description="Helical" evidence="2">
    <location>
        <begin position="75"/>
        <end position="96"/>
    </location>
</feature>
<evidence type="ECO:0000256" key="1">
    <source>
        <dbReference type="SAM" id="MobiDB-lite"/>
    </source>
</evidence>
<dbReference type="OrthoDB" id="4965686at2"/>
<comment type="caution">
    <text evidence="3">The sequence shown here is derived from an EMBL/GenBank/DDBJ whole genome shotgun (WGS) entry which is preliminary data.</text>
</comment>
<organism evidence="3 4">
    <name type="scientific">Nesterenkonia natronophila</name>
    <dbReference type="NCBI Taxonomy" id="2174932"/>
    <lineage>
        <taxon>Bacteria</taxon>
        <taxon>Bacillati</taxon>
        <taxon>Actinomycetota</taxon>
        <taxon>Actinomycetes</taxon>
        <taxon>Micrococcales</taxon>
        <taxon>Micrococcaceae</taxon>
        <taxon>Nesterenkonia</taxon>
    </lineage>
</organism>
<evidence type="ECO:0000313" key="4">
    <source>
        <dbReference type="Proteomes" id="UP000266615"/>
    </source>
</evidence>